<sequence>MSARKLEDGLGNLERAVANLERAPTIPTDGERVAANDQDIAKVTPLIRTTFDFLAQRYRTS</sequence>
<dbReference type="RefSeq" id="WP_147762304.1">
    <property type="nucleotide sequence ID" value="NZ_BPQG01000126.1"/>
</dbReference>
<comment type="caution">
    <text evidence="1">The sequence shown here is derived from an EMBL/GenBank/DDBJ whole genome shotgun (WGS) entry which is preliminary data.</text>
</comment>
<name>A0ABQ4QPN7_9HYPH</name>
<accession>A0ABQ4QPN7</accession>
<keyword evidence="2" id="KW-1185">Reference proteome</keyword>
<evidence type="ECO:0000313" key="2">
    <source>
        <dbReference type="Proteomes" id="UP001055117"/>
    </source>
</evidence>
<dbReference type="Proteomes" id="UP001055117">
    <property type="component" value="Unassembled WGS sequence"/>
</dbReference>
<dbReference type="EMBL" id="BPQG01000126">
    <property type="protein sequence ID" value="GJD47204.1"/>
    <property type="molecule type" value="Genomic_DNA"/>
</dbReference>
<protein>
    <submittedName>
        <fullName evidence="1">Uncharacterized protein</fullName>
    </submittedName>
</protein>
<evidence type="ECO:0000313" key="1">
    <source>
        <dbReference type="EMBL" id="GJD47204.1"/>
    </source>
</evidence>
<reference evidence="1 2" key="1">
    <citation type="journal article" date="2021" name="Front. Microbiol.">
        <title>Comprehensive Comparative Genomics and Phenotyping of Methylobacterium Species.</title>
        <authorList>
            <person name="Alessa O."/>
            <person name="Ogura Y."/>
            <person name="Fujitani Y."/>
            <person name="Takami H."/>
            <person name="Hayashi T."/>
            <person name="Sahin N."/>
            <person name="Tani A."/>
        </authorList>
    </citation>
    <scope>NUCLEOTIDE SEQUENCE [LARGE SCALE GENOMIC DNA]</scope>
    <source>
        <strain evidence="1 2">DSM 23679</strain>
    </source>
</reference>
<organism evidence="1 2">
    <name type="scientific">Methylobacterium cerastii</name>
    <dbReference type="NCBI Taxonomy" id="932741"/>
    <lineage>
        <taxon>Bacteria</taxon>
        <taxon>Pseudomonadati</taxon>
        <taxon>Pseudomonadota</taxon>
        <taxon>Alphaproteobacteria</taxon>
        <taxon>Hyphomicrobiales</taxon>
        <taxon>Methylobacteriaceae</taxon>
        <taxon>Methylobacterium</taxon>
    </lineage>
</organism>
<gene>
    <name evidence="1" type="ORF">AFCDBAGC_5090</name>
</gene>
<proteinExistence type="predicted"/>